<keyword evidence="3 4" id="KW-0067">ATP-binding</keyword>
<dbReference type="InterPro" id="IPR008271">
    <property type="entry name" value="Ser/Thr_kinase_AS"/>
</dbReference>
<evidence type="ECO:0000256" key="2">
    <source>
        <dbReference type="ARBA" id="ARBA00022741"/>
    </source>
</evidence>
<keyword evidence="1 5" id="KW-0723">Serine/threonine-protein kinase</keyword>
<keyword evidence="1 5" id="KW-0418">Kinase</keyword>
<dbReference type="PROSITE" id="PS50011">
    <property type="entry name" value="PROTEIN_KINASE_DOM"/>
    <property type="match status" value="1"/>
</dbReference>
<dbReference type="GO" id="GO:0005524">
    <property type="term" value="F:ATP binding"/>
    <property type="evidence" value="ECO:0007669"/>
    <property type="project" value="UniProtKB-UniRule"/>
</dbReference>
<evidence type="ECO:0000313" key="8">
    <source>
        <dbReference type="Proteomes" id="UP000002729"/>
    </source>
</evidence>
<dbReference type="GO" id="GO:0004674">
    <property type="term" value="F:protein serine/threonine kinase activity"/>
    <property type="evidence" value="ECO:0007669"/>
    <property type="project" value="UniProtKB-KW"/>
</dbReference>
<dbReference type="EMBL" id="GL833137">
    <property type="protein sequence ID" value="EGB06083.1"/>
    <property type="molecule type" value="Genomic_DNA"/>
</dbReference>
<dbReference type="PANTHER" id="PTHR24055">
    <property type="entry name" value="MITOGEN-ACTIVATED PROTEIN KINASE"/>
    <property type="match status" value="1"/>
</dbReference>
<feature type="non-terminal residue" evidence="7">
    <location>
        <position position="250"/>
    </location>
</feature>
<dbReference type="PROSITE" id="PS00108">
    <property type="entry name" value="PROTEIN_KINASE_ST"/>
    <property type="match status" value="1"/>
</dbReference>
<feature type="binding site" evidence="4">
    <location>
        <position position="36"/>
    </location>
    <ligand>
        <name>ATP</name>
        <dbReference type="ChEBI" id="CHEBI:30616"/>
    </ligand>
</feature>
<dbReference type="InterPro" id="IPR011009">
    <property type="entry name" value="Kinase-like_dom_sf"/>
</dbReference>
<gene>
    <name evidence="7" type="ORF">AURANDRAFT_29854</name>
</gene>
<feature type="domain" description="Protein kinase" evidence="6">
    <location>
        <begin position="9"/>
        <end position="250"/>
    </location>
</feature>
<proteinExistence type="inferred from homology"/>
<dbReference type="Proteomes" id="UP000002729">
    <property type="component" value="Unassembled WGS sequence"/>
</dbReference>
<dbReference type="InParanoid" id="F0YFM8"/>
<dbReference type="InterPro" id="IPR017441">
    <property type="entry name" value="Protein_kinase_ATP_BS"/>
</dbReference>
<dbReference type="OMA" id="LLHDTHY"/>
<evidence type="ECO:0000256" key="1">
    <source>
        <dbReference type="ARBA" id="ARBA00022527"/>
    </source>
</evidence>
<keyword evidence="1 5" id="KW-0808">Transferase</keyword>
<dbReference type="InterPro" id="IPR050117">
    <property type="entry name" value="MAPK"/>
</dbReference>
<name>F0YFM8_AURAN</name>
<dbReference type="AlphaFoldDB" id="F0YFM8"/>
<dbReference type="RefSeq" id="XP_009039336.1">
    <property type="nucleotide sequence ID" value="XM_009041088.1"/>
</dbReference>
<dbReference type="PRINTS" id="PR00109">
    <property type="entry name" value="TYRKINASE"/>
</dbReference>
<dbReference type="Gene3D" id="1.10.510.10">
    <property type="entry name" value="Transferase(Phosphotransferase) domain 1"/>
    <property type="match status" value="1"/>
</dbReference>
<dbReference type="GeneID" id="20220791"/>
<keyword evidence="2 4" id="KW-0547">Nucleotide-binding</keyword>
<accession>F0YFM8</accession>
<evidence type="ECO:0000313" key="7">
    <source>
        <dbReference type="EMBL" id="EGB06083.1"/>
    </source>
</evidence>
<evidence type="ECO:0000256" key="5">
    <source>
        <dbReference type="RuleBase" id="RU000304"/>
    </source>
</evidence>
<dbReference type="OrthoDB" id="2158884at2759"/>
<dbReference type="PROSITE" id="PS00107">
    <property type="entry name" value="PROTEIN_KINASE_ATP"/>
    <property type="match status" value="1"/>
</dbReference>
<dbReference type="InterPro" id="IPR001245">
    <property type="entry name" value="Ser-Thr/Tyr_kinase_cat_dom"/>
</dbReference>
<dbReference type="Pfam" id="PF00069">
    <property type="entry name" value="Pkinase"/>
    <property type="match status" value="1"/>
</dbReference>
<protein>
    <recommendedName>
        <fullName evidence="6">Protein kinase domain-containing protein</fullName>
    </recommendedName>
</protein>
<evidence type="ECO:0000256" key="4">
    <source>
        <dbReference type="PROSITE-ProRule" id="PRU10141"/>
    </source>
</evidence>
<dbReference type="SUPFAM" id="SSF56112">
    <property type="entry name" value="Protein kinase-like (PK-like)"/>
    <property type="match status" value="1"/>
</dbReference>
<dbReference type="eggNOG" id="KOG0661">
    <property type="taxonomic scope" value="Eukaryota"/>
</dbReference>
<dbReference type="SMART" id="SM00220">
    <property type="entry name" value="S_TKc"/>
    <property type="match status" value="1"/>
</dbReference>
<keyword evidence="8" id="KW-1185">Reference proteome</keyword>
<reference evidence="7 8" key="1">
    <citation type="journal article" date="2011" name="Proc. Natl. Acad. Sci. U.S.A.">
        <title>Niche of harmful alga Aureococcus anophagefferens revealed through ecogenomics.</title>
        <authorList>
            <person name="Gobler C.J."/>
            <person name="Berry D.L."/>
            <person name="Dyhrman S.T."/>
            <person name="Wilhelm S.W."/>
            <person name="Salamov A."/>
            <person name="Lobanov A.V."/>
            <person name="Zhang Y."/>
            <person name="Collier J.L."/>
            <person name="Wurch L.L."/>
            <person name="Kustka A.B."/>
            <person name="Dill B.D."/>
            <person name="Shah M."/>
            <person name="VerBerkmoes N.C."/>
            <person name="Kuo A."/>
            <person name="Terry A."/>
            <person name="Pangilinan J."/>
            <person name="Lindquist E.A."/>
            <person name="Lucas S."/>
            <person name="Paulsen I.T."/>
            <person name="Hattenrath-Lehmann T.K."/>
            <person name="Talmage S.C."/>
            <person name="Walker E.A."/>
            <person name="Koch F."/>
            <person name="Burson A.M."/>
            <person name="Marcoval M.A."/>
            <person name="Tang Y.Z."/>
            <person name="Lecleir G.R."/>
            <person name="Coyne K.J."/>
            <person name="Berg G.M."/>
            <person name="Bertrand E.M."/>
            <person name="Saito M.A."/>
            <person name="Gladyshev V.N."/>
            <person name="Grigoriev I.V."/>
        </authorList>
    </citation>
    <scope>NUCLEOTIDE SEQUENCE [LARGE SCALE GENOMIC DNA]</scope>
    <source>
        <strain evidence="8">CCMP 1984</strain>
    </source>
</reference>
<dbReference type="InterPro" id="IPR000719">
    <property type="entry name" value="Prot_kinase_dom"/>
</dbReference>
<sequence>MAACESYGYSIIKLLGQGAFGSVVKATKNGETVAIKHITRRFRSWNECLQQREVASLHKCQKGGGAHRNVVALREVIHAKADGSVFIVMEFVDGGNLYDAMREAPAEYHDDERRAASVLRDVLAGLAHMHRRGFFHRDVKPENCLVCRDASRTVKLADLGCARELRSAPPYTDYISTARYRAPENALRSPVYSSPADVWAAGAVLAELVNGGRPLFPASSEVDLVHRVFHLRGNPWSVGWAEGCRLATKL</sequence>
<evidence type="ECO:0000256" key="3">
    <source>
        <dbReference type="ARBA" id="ARBA00022840"/>
    </source>
</evidence>
<evidence type="ECO:0000259" key="6">
    <source>
        <dbReference type="PROSITE" id="PS50011"/>
    </source>
</evidence>
<dbReference type="KEGG" id="aaf:AURANDRAFT_29854"/>
<organism evidence="8">
    <name type="scientific">Aureococcus anophagefferens</name>
    <name type="common">Harmful bloom alga</name>
    <dbReference type="NCBI Taxonomy" id="44056"/>
    <lineage>
        <taxon>Eukaryota</taxon>
        <taxon>Sar</taxon>
        <taxon>Stramenopiles</taxon>
        <taxon>Ochrophyta</taxon>
        <taxon>Pelagophyceae</taxon>
        <taxon>Pelagomonadales</taxon>
        <taxon>Pelagomonadaceae</taxon>
        <taxon>Aureococcus</taxon>
    </lineage>
</organism>
<comment type="similarity">
    <text evidence="5">Belongs to the protein kinase superfamily.</text>
</comment>